<protein>
    <submittedName>
        <fullName evidence="1">Uncharacterized protein</fullName>
    </submittedName>
</protein>
<dbReference type="EMBL" id="CABQ01000060">
    <property type="protein sequence ID" value="CBI07082.1"/>
    <property type="molecule type" value="Genomic_DNA"/>
</dbReference>
<sequence>MLYPVVQTVYKFKASINANIEMETGTKAHRLSAIGASKHMAMIDIDNRESMSSVILEKQVKS</sequence>
<reference evidence="1" key="1">
    <citation type="submission" date="2009-10" db="EMBL/GenBank/DDBJ databases">
        <title>Diversity of trophic interactions inside an arsenic-rich microbial ecosystem.</title>
        <authorList>
            <person name="Bertin P.N."/>
            <person name="Heinrich-Salmeron A."/>
            <person name="Pelletier E."/>
            <person name="Goulhen-Chollet F."/>
            <person name="Arsene-Ploetze F."/>
            <person name="Gallien S."/>
            <person name="Calteau A."/>
            <person name="Vallenet D."/>
            <person name="Casiot C."/>
            <person name="Chane-Woon-Ming B."/>
            <person name="Giloteaux L."/>
            <person name="Barakat M."/>
            <person name="Bonnefoy V."/>
            <person name="Bruneel O."/>
            <person name="Chandler M."/>
            <person name="Cleiss J."/>
            <person name="Duran R."/>
            <person name="Elbaz-Poulichet F."/>
            <person name="Fonknechten N."/>
            <person name="Lauga B."/>
            <person name="Mornico D."/>
            <person name="Ortet P."/>
            <person name="Schaeffer C."/>
            <person name="Siguier P."/>
            <person name="Alexander Thil Smith A."/>
            <person name="Van Dorsselaer A."/>
            <person name="Weissenbach J."/>
            <person name="Medigue C."/>
            <person name="Le Paslier D."/>
        </authorList>
    </citation>
    <scope>NUCLEOTIDE SEQUENCE</scope>
</reference>
<accession>E6QIL6</accession>
<organism evidence="1">
    <name type="scientific">mine drainage metagenome</name>
    <dbReference type="NCBI Taxonomy" id="410659"/>
    <lineage>
        <taxon>unclassified sequences</taxon>
        <taxon>metagenomes</taxon>
        <taxon>ecological metagenomes</taxon>
    </lineage>
</organism>
<evidence type="ECO:0000313" key="1">
    <source>
        <dbReference type="EMBL" id="CBI07082.1"/>
    </source>
</evidence>
<name>E6QIL6_9ZZZZ</name>
<proteinExistence type="predicted"/>
<comment type="caution">
    <text evidence="1">The sequence shown here is derived from an EMBL/GenBank/DDBJ whole genome shotgun (WGS) entry which is preliminary data.</text>
</comment>
<dbReference type="AlphaFoldDB" id="E6QIL6"/>
<gene>
    <name evidence="1" type="ORF">CARN6_0391</name>
</gene>